<reference evidence="4 5" key="1">
    <citation type="submission" date="2021-03" db="EMBL/GenBank/DDBJ databases">
        <title>Enterococcal diversity collection.</title>
        <authorList>
            <person name="Gilmore M.S."/>
            <person name="Schwartzman J."/>
            <person name="Van Tyne D."/>
            <person name="Martin M."/>
            <person name="Earl A.M."/>
            <person name="Manson A.L."/>
            <person name="Straub T."/>
            <person name="Salamzade R."/>
            <person name="Saavedra J."/>
            <person name="Lebreton F."/>
            <person name="Prichula J."/>
            <person name="Schaufler K."/>
            <person name="Gaca A."/>
            <person name="Sgardioli B."/>
            <person name="Wagenaar J."/>
            <person name="Strong T."/>
        </authorList>
    </citation>
    <scope>NUCLEOTIDE SEQUENCE [LARGE SCALE GENOMIC DNA]</scope>
    <source>
        <strain evidence="4 5">DIV0869a</strain>
    </source>
</reference>
<dbReference type="InterPro" id="IPR010317">
    <property type="entry name" value="WxLIP_PGBD"/>
</dbReference>
<accession>A0ABS3H255</accession>
<feature type="domain" description="WxL Interacting Protein peptidoglycan binding" evidence="2">
    <location>
        <begin position="32"/>
        <end position="150"/>
    </location>
</feature>
<evidence type="ECO:0000313" key="5">
    <source>
        <dbReference type="Proteomes" id="UP000664632"/>
    </source>
</evidence>
<dbReference type="EMBL" id="JAFLWD010000042">
    <property type="protein sequence ID" value="MBO0441617.1"/>
    <property type="molecule type" value="Genomic_DNA"/>
</dbReference>
<dbReference type="InterPro" id="IPR021759">
    <property type="entry name" value="WxLIP_HBD"/>
</dbReference>
<dbReference type="Proteomes" id="UP000664632">
    <property type="component" value="Unassembled WGS sequence"/>
</dbReference>
<evidence type="ECO:0000259" key="3">
    <source>
        <dbReference type="Pfam" id="PF11797"/>
    </source>
</evidence>
<dbReference type="RefSeq" id="WP_207113588.1">
    <property type="nucleotide sequence ID" value="NZ_JAFLWD010000042.1"/>
</dbReference>
<dbReference type="Pfam" id="PF11797">
    <property type="entry name" value="WxLIP_HBD"/>
    <property type="match status" value="1"/>
</dbReference>
<evidence type="ECO:0000256" key="1">
    <source>
        <dbReference type="SAM" id="Phobius"/>
    </source>
</evidence>
<feature type="transmembrane region" description="Helical" evidence="1">
    <location>
        <begin position="305"/>
        <end position="329"/>
    </location>
</feature>
<keyword evidence="1" id="KW-1133">Transmembrane helix</keyword>
<evidence type="ECO:0000259" key="2">
    <source>
        <dbReference type="Pfam" id="PF06030"/>
    </source>
</evidence>
<comment type="caution">
    <text evidence="4">The sequence shown here is derived from an EMBL/GenBank/DDBJ whole genome shotgun (WGS) entry which is preliminary data.</text>
</comment>
<name>A0ABS3H255_9ENTE</name>
<dbReference type="Pfam" id="PF06030">
    <property type="entry name" value="WxLIP_PGBD"/>
    <property type="match status" value="1"/>
</dbReference>
<keyword evidence="1" id="KW-0812">Transmembrane</keyword>
<protein>
    <submittedName>
        <fullName evidence="4">DUF916 and DUF3324 domain-containing protein</fullName>
    </submittedName>
</protein>
<feature type="domain" description="WxL Interacting Protein host binding" evidence="3">
    <location>
        <begin position="160"/>
        <end position="294"/>
    </location>
</feature>
<organism evidence="4 5">
    <name type="scientific">Candidatus Enterococcus ikei</name>
    <dbReference type="NCBI Taxonomy" id="2815326"/>
    <lineage>
        <taxon>Bacteria</taxon>
        <taxon>Bacillati</taxon>
        <taxon>Bacillota</taxon>
        <taxon>Bacilli</taxon>
        <taxon>Lactobacillales</taxon>
        <taxon>Enterococcaceae</taxon>
        <taxon>Enterococcus</taxon>
    </lineage>
</organism>
<proteinExistence type="predicted"/>
<sequence length="340" mass="38347">MKKISIILFLGVSSIVLSLSPILVHAEKSIDFTVKPQMTRSQIGDNNSYFNLRTSSEKKEELPIKITNHANKTSEYIVSVNSATTNMNGIIDYSQPNVKQIETKHQFSDLVEKREQTISIASGEEKIVYIALTTPKSSFDGVILGGIMVAKKQDDQENSKKMIKNEFQYAIAVQLSENDKEITPKLEGDAVQLTQINKRNAIQMIVKNPQPKVMKQVEGTFTITKKGQNTAIVQEKRSSMSFAPNSEFPLFTMLNDKFKPGEYTYTLKLVNADGAWTFSKDFSIDQKKASQLNKKSVDKAPERSAWMYIIVTMGIVILILVVALGYTLWKFQKTKKEQLK</sequence>
<evidence type="ECO:0000313" key="4">
    <source>
        <dbReference type="EMBL" id="MBO0441617.1"/>
    </source>
</evidence>
<keyword evidence="5" id="KW-1185">Reference proteome</keyword>
<gene>
    <name evidence="4" type="ORF">JZO69_14715</name>
</gene>
<keyword evidence="1" id="KW-0472">Membrane</keyword>